<feature type="domain" description="Topo IA-type catalytic" evidence="10">
    <location>
        <begin position="168"/>
        <end position="667"/>
    </location>
</feature>
<keyword evidence="12" id="KW-1185">Reference proteome</keyword>
<dbReference type="CDD" id="cd00186">
    <property type="entry name" value="TOP1Ac"/>
    <property type="match status" value="1"/>
</dbReference>
<dbReference type="PROSITE" id="PS50880">
    <property type="entry name" value="TOPRIM"/>
    <property type="match status" value="1"/>
</dbReference>
<dbReference type="InterPro" id="IPR034144">
    <property type="entry name" value="TOPRIM_TopoIII"/>
</dbReference>
<dbReference type="PANTHER" id="PTHR11390:SF21">
    <property type="entry name" value="DNA TOPOISOMERASE 3-ALPHA"/>
    <property type="match status" value="1"/>
</dbReference>
<dbReference type="PROSITE" id="PS52039">
    <property type="entry name" value="TOPO_IA_2"/>
    <property type="match status" value="1"/>
</dbReference>
<comment type="caution">
    <text evidence="11">The sequence shown here is derived from an EMBL/GenBank/DDBJ whole genome shotgun (WGS) entry which is preliminary data.</text>
</comment>
<evidence type="ECO:0000256" key="2">
    <source>
        <dbReference type="ARBA" id="ARBA00009446"/>
    </source>
</evidence>
<dbReference type="Gene3D" id="3.40.50.140">
    <property type="match status" value="1"/>
</dbReference>
<evidence type="ECO:0000259" key="10">
    <source>
        <dbReference type="PROSITE" id="PS52039"/>
    </source>
</evidence>
<dbReference type="InterPro" id="IPR003601">
    <property type="entry name" value="Topo_IA_2"/>
</dbReference>
<evidence type="ECO:0000256" key="3">
    <source>
        <dbReference type="ARBA" id="ARBA00012891"/>
    </source>
</evidence>
<dbReference type="InterPro" id="IPR023406">
    <property type="entry name" value="Topo_IA_AS"/>
</dbReference>
<dbReference type="CDD" id="cd03362">
    <property type="entry name" value="TOPRIM_TopoIA_TopoIII"/>
    <property type="match status" value="1"/>
</dbReference>
<dbReference type="SMART" id="SM00437">
    <property type="entry name" value="TOP1Ac"/>
    <property type="match status" value="1"/>
</dbReference>
<evidence type="ECO:0000256" key="7">
    <source>
        <dbReference type="RuleBase" id="RU362092"/>
    </source>
</evidence>
<dbReference type="GO" id="GO:0005634">
    <property type="term" value="C:nucleus"/>
    <property type="evidence" value="ECO:0007669"/>
    <property type="project" value="TreeGrafter"/>
</dbReference>
<dbReference type="FunFam" id="3.40.50.140:FF:000005">
    <property type="entry name" value="DNA topoisomerase"/>
    <property type="match status" value="1"/>
</dbReference>
<dbReference type="InterPro" id="IPR013826">
    <property type="entry name" value="Topo_IA_cen_sub3"/>
</dbReference>
<evidence type="ECO:0000256" key="1">
    <source>
        <dbReference type="ARBA" id="ARBA00000213"/>
    </source>
</evidence>
<feature type="region of interest" description="Disordered" evidence="8">
    <location>
        <begin position="524"/>
        <end position="576"/>
    </location>
</feature>
<dbReference type="InterPro" id="IPR023405">
    <property type="entry name" value="Topo_IA_core_domain"/>
</dbReference>
<feature type="domain" description="Toprim" evidence="9">
    <location>
        <begin position="4"/>
        <end position="152"/>
    </location>
</feature>
<dbReference type="EMBL" id="CAJPDQ010000028">
    <property type="protein sequence ID" value="CAF9927828.1"/>
    <property type="molecule type" value="Genomic_DNA"/>
</dbReference>
<dbReference type="EC" id="5.6.2.1" evidence="3 7"/>
<accession>A0A8H3FNF4</accession>
<protein>
    <recommendedName>
        <fullName evidence="3 7">DNA topoisomerase</fullName>
        <ecNumber evidence="3 7">5.6.2.1</ecNumber>
    </recommendedName>
</protein>
<dbReference type="Pfam" id="PF01131">
    <property type="entry name" value="Topoisom_bac"/>
    <property type="match status" value="1"/>
</dbReference>
<keyword evidence="4 7" id="KW-0799">Topoisomerase</keyword>
<comment type="catalytic activity">
    <reaction evidence="1 7">
        <text>ATP-independent breakage of single-stranded DNA, followed by passage and rejoining.</text>
        <dbReference type="EC" id="5.6.2.1"/>
    </reaction>
</comment>
<dbReference type="GO" id="GO:0006265">
    <property type="term" value="P:DNA topological change"/>
    <property type="evidence" value="ECO:0007669"/>
    <property type="project" value="InterPro"/>
</dbReference>
<evidence type="ECO:0000259" key="9">
    <source>
        <dbReference type="PROSITE" id="PS50880"/>
    </source>
</evidence>
<dbReference type="Pfam" id="PF01751">
    <property type="entry name" value="Toprim"/>
    <property type="match status" value="1"/>
</dbReference>
<dbReference type="InterPro" id="IPR013825">
    <property type="entry name" value="Topo_IA_cen_sub2"/>
</dbReference>
<dbReference type="InterPro" id="IPR003602">
    <property type="entry name" value="Topo_IA_DNA-bd_dom"/>
</dbReference>
<comment type="similarity">
    <text evidence="2 7">Belongs to the type IA topoisomerase family.</text>
</comment>
<proteinExistence type="inferred from homology"/>
<dbReference type="SMART" id="SM00493">
    <property type="entry name" value="TOPRIM"/>
    <property type="match status" value="1"/>
</dbReference>
<keyword evidence="6 7" id="KW-0413">Isomerase</keyword>
<sequence length="692" mass="77550">MVRKVLFVAEKPAIAKAISQHLSGGQITTRNTGNQYVKNYCFDFDFGGYWGRSSVVVTSVIGHLTVTDFDAEYRGWGSCSPSDLFELPIRTRVDSDKKAIADNIKKEAQYAQSLFIWTDCDREGEFIGDEVRSAAVQGNSRIEVKRAKFSNTERAHIIQAARRQHELDMRQVEAVATRIEVDLRLGAAFTRFQTLALCPVAPALDGKVISYGSCQFPALGFVVDRYLRVRSFVPETFWYIRLQYTRGVDVTFHWSRNRLFDRAIVTILFEKCIAAKSATVTNIQQKSTSKWRPLPLTTVELQKAGSRWLRIDSQRVMKIAEELYTQGWISYPRTETDQFDKGINLRSLIEKQNQDQNWGNYAQGLLNGNFQQPRAGSHNDQAHPPIHPVNYVARGALDNYDAARVYEFIVRRFLACCSDDARGFKSTVSIAYGPESFHANGLLVLEKNYLDVYPYEKWESSQQLPEFRLNETFEPTEAKIIDGQTTAPGYLTEPELIALMDANGIGTDATMAEHIAKIKERSYVVTRSRGGTTNNQPPTRGATRGRPRGRGRGRGGQNGGHSHDTETENGPRSNTVEEFVPTTLGTALIQGYETALSQTDRPASTVPSLSSTASTVSTLNHASPDITSLAKPFLRKELEAKLKAICEGRNTKAVVVAETLEQYRRAFSLANQKVAVLKDAVREYVLGENRRL</sequence>
<dbReference type="Gene3D" id="1.10.290.10">
    <property type="entry name" value="Topoisomerase I, domain 4"/>
    <property type="match status" value="1"/>
</dbReference>
<dbReference type="GO" id="GO:0003917">
    <property type="term" value="F:DNA topoisomerase type I (single strand cut, ATP-independent) activity"/>
    <property type="evidence" value="ECO:0007669"/>
    <property type="project" value="UniProtKB-EC"/>
</dbReference>
<evidence type="ECO:0000256" key="6">
    <source>
        <dbReference type="ARBA" id="ARBA00023235"/>
    </source>
</evidence>
<dbReference type="Gene3D" id="1.10.460.10">
    <property type="entry name" value="Topoisomerase I, domain 2"/>
    <property type="match status" value="1"/>
</dbReference>
<dbReference type="Proteomes" id="UP000664169">
    <property type="component" value="Unassembled WGS sequence"/>
</dbReference>
<dbReference type="InterPro" id="IPR006171">
    <property type="entry name" value="TOPRIM_dom"/>
</dbReference>
<dbReference type="AlphaFoldDB" id="A0A8H3FNF4"/>
<dbReference type="Gene3D" id="2.70.20.10">
    <property type="entry name" value="Topoisomerase I, domain 3"/>
    <property type="match status" value="1"/>
</dbReference>
<feature type="compositionally biased region" description="Basic residues" evidence="8">
    <location>
        <begin position="543"/>
        <end position="553"/>
    </location>
</feature>
<feature type="compositionally biased region" description="Polar residues" evidence="8">
    <location>
        <begin position="529"/>
        <end position="538"/>
    </location>
</feature>
<dbReference type="PRINTS" id="PR00417">
    <property type="entry name" value="PRTPISMRASEI"/>
</dbReference>
<dbReference type="SUPFAM" id="SSF56712">
    <property type="entry name" value="Prokaryotic type I DNA topoisomerase"/>
    <property type="match status" value="1"/>
</dbReference>
<dbReference type="PROSITE" id="PS00396">
    <property type="entry name" value="TOPO_IA_1"/>
    <property type="match status" value="1"/>
</dbReference>
<evidence type="ECO:0000256" key="5">
    <source>
        <dbReference type="ARBA" id="ARBA00023125"/>
    </source>
</evidence>
<evidence type="ECO:0000256" key="8">
    <source>
        <dbReference type="SAM" id="MobiDB-lite"/>
    </source>
</evidence>
<dbReference type="InterPro" id="IPR013824">
    <property type="entry name" value="Topo_IA_cen_sub1"/>
</dbReference>
<dbReference type="PANTHER" id="PTHR11390">
    <property type="entry name" value="PROKARYOTIC DNA TOPOISOMERASE"/>
    <property type="match status" value="1"/>
</dbReference>
<dbReference type="InterPro" id="IPR000380">
    <property type="entry name" value="Topo_IA"/>
</dbReference>
<dbReference type="GO" id="GO:0031422">
    <property type="term" value="C:RecQ family helicase-topoisomerase III complex"/>
    <property type="evidence" value="ECO:0007669"/>
    <property type="project" value="TreeGrafter"/>
</dbReference>
<keyword evidence="5 7" id="KW-0238">DNA-binding</keyword>
<reference evidence="11" key="1">
    <citation type="submission" date="2021-03" db="EMBL/GenBank/DDBJ databases">
        <authorList>
            <person name="Tagirdzhanova G."/>
        </authorList>
    </citation>
    <scope>NUCLEOTIDE SEQUENCE</scope>
</reference>
<dbReference type="FunFam" id="1.10.290.10:FF:000001">
    <property type="entry name" value="DNA topoisomerase"/>
    <property type="match status" value="1"/>
</dbReference>
<dbReference type="GO" id="GO:0006310">
    <property type="term" value="P:DNA recombination"/>
    <property type="evidence" value="ECO:0007669"/>
    <property type="project" value="TreeGrafter"/>
</dbReference>
<evidence type="ECO:0000313" key="12">
    <source>
        <dbReference type="Proteomes" id="UP000664169"/>
    </source>
</evidence>
<dbReference type="GO" id="GO:0006281">
    <property type="term" value="P:DNA repair"/>
    <property type="evidence" value="ECO:0007669"/>
    <property type="project" value="TreeGrafter"/>
</dbReference>
<name>A0A8H3FNF4_9LECA</name>
<dbReference type="OrthoDB" id="430051at2759"/>
<dbReference type="SMART" id="SM00436">
    <property type="entry name" value="TOP1Bc"/>
    <property type="match status" value="1"/>
</dbReference>
<dbReference type="InterPro" id="IPR013497">
    <property type="entry name" value="Topo_IA_cen"/>
</dbReference>
<comment type="function">
    <text evidence="7">Introduces a single-strand break via transesterification at a target site in duplex DNA. Releases the supercoiling and torsional tension of DNA introduced during the DNA replication and transcription by transiently cleaving and rejoining one strand of the DNA duplex. The scissile phosphodiester is attacked by the catalytic tyrosine of the enzyme, resulting in the formation of a DNA-(5'-phosphotyrosyl)-enzyme intermediate and the expulsion of a 3'-OH DNA strand.</text>
</comment>
<evidence type="ECO:0000256" key="4">
    <source>
        <dbReference type="ARBA" id="ARBA00023029"/>
    </source>
</evidence>
<organism evidence="11 12">
    <name type="scientific">Gomphillus americanus</name>
    <dbReference type="NCBI Taxonomy" id="1940652"/>
    <lineage>
        <taxon>Eukaryota</taxon>
        <taxon>Fungi</taxon>
        <taxon>Dikarya</taxon>
        <taxon>Ascomycota</taxon>
        <taxon>Pezizomycotina</taxon>
        <taxon>Lecanoromycetes</taxon>
        <taxon>OSLEUM clade</taxon>
        <taxon>Ostropomycetidae</taxon>
        <taxon>Ostropales</taxon>
        <taxon>Graphidaceae</taxon>
        <taxon>Gomphilloideae</taxon>
        <taxon>Gomphillus</taxon>
    </lineage>
</organism>
<gene>
    <name evidence="11" type="ORF">GOMPHAMPRED_004516</name>
</gene>
<evidence type="ECO:0000313" key="11">
    <source>
        <dbReference type="EMBL" id="CAF9927828.1"/>
    </source>
</evidence>
<dbReference type="GO" id="GO:0003677">
    <property type="term" value="F:DNA binding"/>
    <property type="evidence" value="ECO:0007669"/>
    <property type="project" value="UniProtKB-KW"/>
</dbReference>